<dbReference type="GO" id="GO:0005829">
    <property type="term" value="C:cytosol"/>
    <property type="evidence" value="ECO:0007669"/>
    <property type="project" value="TreeGrafter"/>
</dbReference>
<dbReference type="Pfam" id="PF02082">
    <property type="entry name" value="Rrf2"/>
    <property type="match status" value="1"/>
</dbReference>
<dbReference type="InterPro" id="IPR000944">
    <property type="entry name" value="Tscrpt_reg_Rrf2"/>
</dbReference>
<sequence>MLTITKQSDYGLILISFIYKKNRLVKLSELIKETKLPKRFLARIAAELAKEGLLVSKEGKTGGYLISPKIKTFSLYNYLRIFENDVVVCSCLDESYQCKFENICHHRSFIKKRLNVVLIKELKKIKLLQLI</sequence>
<dbReference type="STRING" id="1618477.UR54_C0018G0004"/>
<dbReference type="PROSITE" id="PS01332">
    <property type="entry name" value="HTH_RRF2_1"/>
    <property type="match status" value="1"/>
</dbReference>
<dbReference type="EMBL" id="LBPP01000018">
    <property type="protein sequence ID" value="KKP60135.1"/>
    <property type="molecule type" value="Genomic_DNA"/>
</dbReference>
<protein>
    <submittedName>
        <fullName evidence="1">Transcriptional regulator, BadM/Rrf2 family</fullName>
    </submittedName>
</protein>
<dbReference type="SUPFAM" id="SSF46785">
    <property type="entry name" value="Winged helix' DNA-binding domain"/>
    <property type="match status" value="1"/>
</dbReference>
<dbReference type="Proteomes" id="UP000034688">
    <property type="component" value="Unassembled WGS sequence"/>
</dbReference>
<dbReference type="Gene3D" id="1.10.10.10">
    <property type="entry name" value="Winged helix-like DNA-binding domain superfamily/Winged helix DNA-binding domain"/>
    <property type="match status" value="1"/>
</dbReference>
<dbReference type="PROSITE" id="PS51197">
    <property type="entry name" value="HTH_RRF2_2"/>
    <property type="match status" value="1"/>
</dbReference>
<organism evidence="1 2">
    <name type="scientific">Candidatus Roizmanbacteria bacterium GW2011_GWA2_34_18</name>
    <dbReference type="NCBI Taxonomy" id="1618477"/>
    <lineage>
        <taxon>Bacteria</taxon>
        <taxon>Candidatus Roizmaniibacteriota</taxon>
    </lineage>
</organism>
<proteinExistence type="predicted"/>
<dbReference type="InterPro" id="IPR036390">
    <property type="entry name" value="WH_DNA-bd_sf"/>
</dbReference>
<gene>
    <name evidence="1" type="ORF">UR54_C0018G0004</name>
</gene>
<dbReference type="AlphaFoldDB" id="A0A0G0D9V7"/>
<accession>A0A0G0D9V7</accession>
<evidence type="ECO:0000313" key="1">
    <source>
        <dbReference type="EMBL" id="KKP60135.1"/>
    </source>
</evidence>
<name>A0A0G0D9V7_9BACT</name>
<dbReference type="InterPro" id="IPR030489">
    <property type="entry name" value="TR_Rrf2-type_CS"/>
</dbReference>
<reference evidence="1 2" key="1">
    <citation type="journal article" date="2015" name="Nature">
        <title>rRNA introns, odd ribosomes, and small enigmatic genomes across a large radiation of phyla.</title>
        <authorList>
            <person name="Brown C.T."/>
            <person name="Hug L.A."/>
            <person name="Thomas B.C."/>
            <person name="Sharon I."/>
            <person name="Castelle C.J."/>
            <person name="Singh A."/>
            <person name="Wilkins M.J."/>
            <person name="Williams K.H."/>
            <person name="Banfield J.F."/>
        </authorList>
    </citation>
    <scope>NUCLEOTIDE SEQUENCE [LARGE SCALE GENOMIC DNA]</scope>
</reference>
<comment type="caution">
    <text evidence="1">The sequence shown here is derived from an EMBL/GenBank/DDBJ whole genome shotgun (WGS) entry which is preliminary data.</text>
</comment>
<dbReference type="PANTHER" id="PTHR33221">
    <property type="entry name" value="WINGED HELIX-TURN-HELIX TRANSCRIPTIONAL REGULATOR, RRF2 FAMILY"/>
    <property type="match status" value="1"/>
</dbReference>
<evidence type="ECO:0000313" key="2">
    <source>
        <dbReference type="Proteomes" id="UP000034688"/>
    </source>
</evidence>
<dbReference type="InterPro" id="IPR036388">
    <property type="entry name" value="WH-like_DNA-bd_sf"/>
</dbReference>
<dbReference type="PANTHER" id="PTHR33221:SF2">
    <property type="entry name" value="TRANSCRIPTIONAL REGULATOR"/>
    <property type="match status" value="1"/>
</dbReference>
<dbReference type="GO" id="GO:0003700">
    <property type="term" value="F:DNA-binding transcription factor activity"/>
    <property type="evidence" value="ECO:0007669"/>
    <property type="project" value="TreeGrafter"/>
</dbReference>